<dbReference type="Gene3D" id="3.80.10.10">
    <property type="entry name" value="Ribonuclease Inhibitor"/>
    <property type="match status" value="1"/>
</dbReference>
<dbReference type="SUPFAM" id="SSF52058">
    <property type="entry name" value="L domain-like"/>
    <property type="match status" value="1"/>
</dbReference>
<keyword evidence="2" id="KW-0433">Leucine-rich repeat</keyword>
<dbReference type="InterPro" id="IPR051502">
    <property type="entry name" value="RLP_Defense_Trigger"/>
</dbReference>
<evidence type="ECO:0000256" key="1">
    <source>
        <dbReference type="ARBA" id="ARBA00009592"/>
    </source>
</evidence>
<dbReference type="FunFam" id="3.80.10.10:FF:000383">
    <property type="entry name" value="Leucine-rich repeat receptor protein kinase EMS1"/>
    <property type="match status" value="1"/>
</dbReference>
<gene>
    <name evidence="6" type="primary">LOC111241241</name>
</gene>
<dbReference type="OrthoDB" id="1734347at2759"/>
<dbReference type="InterPro" id="IPR001611">
    <property type="entry name" value="Leu-rich_rpt"/>
</dbReference>
<sequence length="221" mass="24767">MKKRSYTYTGSVLAYMSGIDLSKNKLNRSIPSELRNLTRLRALNLSPNDLIGQIPISFSNLVQVESLDLSFNMLSGQIPPQLNQLNSLAVFSVAYNNLSGDTPEQKGQIYYLTYICLRSMRQIINREPGPQARRSSDKEKRRQTKNLDQASESGKATSEKVSLSVPKNTYRNITFDESSYEGNSLLSGPPLLKSCHPDAPSPTISQMMKTMTTPLTYLFFV</sequence>
<name>A0A3Q0EU42_VIGRR</name>
<dbReference type="InterPro" id="IPR032675">
    <property type="entry name" value="LRR_dom_sf"/>
</dbReference>
<evidence type="ECO:0000256" key="2">
    <source>
        <dbReference type="ARBA" id="ARBA00022614"/>
    </source>
</evidence>
<feature type="compositionally biased region" description="Polar residues" evidence="4">
    <location>
        <begin position="146"/>
        <end position="163"/>
    </location>
</feature>
<dbReference type="Proteomes" id="UP000087766">
    <property type="component" value="Unplaced"/>
</dbReference>
<evidence type="ECO:0000313" key="6">
    <source>
        <dbReference type="RefSeq" id="XP_022633974.1"/>
    </source>
</evidence>
<dbReference type="STRING" id="3916.A0A3Q0EU42"/>
<evidence type="ECO:0000256" key="3">
    <source>
        <dbReference type="ARBA" id="ARBA00022737"/>
    </source>
</evidence>
<keyword evidence="3" id="KW-0677">Repeat</keyword>
<reference evidence="6" key="1">
    <citation type="submission" date="2025-08" db="UniProtKB">
        <authorList>
            <consortium name="RefSeq"/>
        </authorList>
    </citation>
    <scope>IDENTIFICATION</scope>
    <source>
        <tissue evidence="6">Leaf</tissue>
    </source>
</reference>
<dbReference type="GeneID" id="111241241"/>
<dbReference type="AlphaFoldDB" id="A0A3Q0EU42"/>
<dbReference type="PANTHER" id="PTHR48062:SF21">
    <property type="entry name" value="RECEPTOR-LIKE PROTEIN 12"/>
    <property type="match status" value="1"/>
</dbReference>
<evidence type="ECO:0000256" key="4">
    <source>
        <dbReference type="SAM" id="MobiDB-lite"/>
    </source>
</evidence>
<feature type="region of interest" description="Disordered" evidence="4">
    <location>
        <begin position="126"/>
        <end position="163"/>
    </location>
</feature>
<proteinExistence type="inferred from homology"/>
<comment type="similarity">
    <text evidence="1">Belongs to the RLP family.</text>
</comment>
<dbReference type="Pfam" id="PF00560">
    <property type="entry name" value="LRR_1"/>
    <property type="match status" value="3"/>
</dbReference>
<dbReference type="KEGG" id="vra:111241241"/>
<protein>
    <submittedName>
        <fullName evidence="6">Leucine-rich repeat receptor-like serine/threonine-protein kinase At2g24130</fullName>
    </submittedName>
</protein>
<dbReference type="PANTHER" id="PTHR48062">
    <property type="entry name" value="RECEPTOR-LIKE PROTEIN 14"/>
    <property type="match status" value="1"/>
</dbReference>
<evidence type="ECO:0000313" key="5">
    <source>
        <dbReference type="Proteomes" id="UP000087766"/>
    </source>
</evidence>
<organism evidence="5 6">
    <name type="scientific">Vigna radiata var. radiata</name>
    <name type="common">Mung bean</name>
    <name type="synonym">Phaseolus aureus</name>
    <dbReference type="NCBI Taxonomy" id="3916"/>
    <lineage>
        <taxon>Eukaryota</taxon>
        <taxon>Viridiplantae</taxon>
        <taxon>Streptophyta</taxon>
        <taxon>Embryophyta</taxon>
        <taxon>Tracheophyta</taxon>
        <taxon>Spermatophyta</taxon>
        <taxon>Magnoliopsida</taxon>
        <taxon>eudicotyledons</taxon>
        <taxon>Gunneridae</taxon>
        <taxon>Pentapetalae</taxon>
        <taxon>rosids</taxon>
        <taxon>fabids</taxon>
        <taxon>Fabales</taxon>
        <taxon>Fabaceae</taxon>
        <taxon>Papilionoideae</taxon>
        <taxon>50 kb inversion clade</taxon>
        <taxon>NPAAA clade</taxon>
        <taxon>indigoferoid/millettioid clade</taxon>
        <taxon>Phaseoleae</taxon>
        <taxon>Vigna</taxon>
    </lineage>
</organism>
<accession>A0A3Q0EU42</accession>
<keyword evidence="5" id="KW-1185">Reference proteome</keyword>
<dbReference type="RefSeq" id="XP_022633974.1">
    <property type="nucleotide sequence ID" value="XM_022778253.1"/>
</dbReference>